<accession>A0A8H4KD95</accession>
<keyword evidence="4" id="KW-1185">Reference proteome</keyword>
<dbReference type="Gene3D" id="3.30.559.10">
    <property type="entry name" value="Chloramphenicol acetyltransferase-like domain"/>
    <property type="match status" value="2"/>
</dbReference>
<evidence type="ECO:0000259" key="2">
    <source>
        <dbReference type="Pfam" id="PF22664"/>
    </source>
</evidence>
<dbReference type="EMBL" id="JAADJG010000413">
    <property type="protein sequence ID" value="KAF4447208.1"/>
    <property type="molecule type" value="Genomic_DNA"/>
</dbReference>
<dbReference type="GO" id="GO:0016747">
    <property type="term" value="F:acyltransferase activity, transferring groups other than amino-acyl groups"/>
    <property type="evidence" value="ECO:0007669"/>
    <property type="project" value="TreeGrafter"/>
</dbReference>
<dbReference type="OrthoDB" id="1862401at2759"/>
<dbReference type="InterPro" id="IPR054710">
    <property type="entry name" value="Tri101-like_N"/>
</dbReference>
<gene>
    <name evidence="3" type="ORF">F53441_9256</name>
</gene>
<evidence type="ECO:0000313" key="4">
    <source>
        <dbReference type="Proteomes" id="UP000605986"/>
    </source>
</evidence>
<dbReference type="AlphaFoldDB" id="A0A8H4KD95"/>
<dbReference type="InterPro" id="IPR023213">
    <property type="entry name" value="CAT-like_dom_sf"/>
</dbReference>
<dbReference type="PANTHER" id="PTHR31642:SF310">
    <property type="entry name" value="FATTY ALCOHOL:CAFFEOYL-COA ACYLTRANSFERASE"/>
    <property type="match status" value="1"/>
</dbReference>
<reference evidence="3" key="1">
    <citation type="submission" date="2020-01" db="EMBL/GenBank/DDBJ databases">
        <title>Identification and distribution of gene clusters putatively required for synthesis of sphingolipid metabolism inhibitors in phylogenetically diverse species of the filamentous fungus Fusarium.</title>
        <authorList>
            <person name="Kim H.-S."/>
            <person name="Busman M."/>
            <person name="Brown D.W."/>
            <person name="Divon H."/>
            <person name="Uhlig S."/>
            <person name="Proctor R.H."/>
        </authorList>
    </citation>
    <scope>NUCLEOTIDE SEQUENCE</scope>
    <source>
        <strain evidence="3">NRRL 53441</strain>
    </source>
</reference>
<dbReference type="Pfam" id="PF22664">
    <property type="entry name" value="TRI-like_N"/>
    <property type="match status" value="1"/>
</dbReference>
<comment type="caution">
    <text evidence="3">The sequence shown here is derived from an EMBL/GenBank/DDBJ whole genome shotgun (WGS) entry which is preliminary data.</text>
</comment>
<keyword evidence="1 3" id="KW-0808">Transferase</keyword>
<evidence type="ECO:0000256" key="1">
    <source>
        <dbReference type="ARBA" id="ARBA00022679"/>
    </source>
</evidence>
<feature type="domain" description="Trichothecene 3-O-acetyltransferase-like N-terminal" evidence="2">
    <location>
        <begin position="35"/>
        <end position="185"/>
    </location>
</feature>
<dbReference type="InterPro" id="IPR050317">
    <property type="entry name" value="Plant_Fungal_Acyltransferase"/>
</dbReference>
<proteinExistence type="predicted"/>
<organism evidence="3 4">
    <name type="scientific">Fusarium austroafricanum</name>
    <dbReference type="NCBI Taxonomy" id="2364996"/>
    <lineage>
        <taxon>Eukaryota</taxon>
        <taxon>Fungi</taxon>
        <taxon>Dikarya</taxon>
        <taxon>Ascomycota</taxon>
        <taxon>Pezizomycotina</taxon>
        <taxon>Sordariomycetes</taxon>
        <taxon>Hypocreomycetidae</taxon>
        <taxon>Hypocreales</taxon>
        <taxon>Nectriaceae</taxon>
        <taxon>Fusarium</taxon>
        <taxon>Fusarium concolor species complex</taxon>
    </lineage>
</organism>
<protein>
    <submittedName>
        <fullName evidence="3">Trichothecene 3-O-acetyltransferase</fullName>
    </submittedName>
</protein>
<name>A0A8H4KD95_9HYPO</name>
<evidence type="ECO:0000313" key="3">
    <source>
        <dbReference type="EMBL" id="KAF4447208.1"/>
    </source>
</evidence>
<dbReference type="Proteomes" id="UP000605986">
    <property type="component" value="Unassembled WGS sequence"/>
</dbReference>
<sequence length="403" mass="44026">MTGPRIISVKPLGSDPQAKDKILQLSDVDHLMPKLYVHVIEIFELPDDISKESIINNLASGLERTLADYLILTGTLQFDNETKRIVIKKQPDSSLNLCVKIAAPDDIPPFSVLDKHDFPVHLLDSPKVLPAQFVGANFPVPGCDISADGPAVGGAQITFIEGGVILGLAITHQVCDGPGFENIFTAWARYTTDSAKRDSLNGVTHSQSLIPSCSIFTLGSKPKLTVEEIEKLGAKFPVMKLRDGPLAPPPADFKMLIVKTRIWHFPKSKLQQLKSQCSVGLEPGSWISTYNAILSIMWRANVRAKSPLVKPDPNAPSKAVHAINGRGRTGFPISDRYIGTAITMPQSRDFTVSKVLSNFKITLPILAQAVRKSTNSVNPEYISDLVKHAARSSNLQQSELDMH</sequence>
<dbReference type="GO" id="GO:0044550">
    <property type="term" value="P:secondary metabolite biosynthetic process"/>
    <property type="evidence" value="ECO:0007669"/>
    <property type="project" value="TreeGrafter"/>
</dbReference>
<dbReference type="PANTHER" id="PTHR31642">
    <property type="entry name" value="TRICHOTHECENE 3-O-ACETYLTRANSFERASE"/>
    <property type="match status" value="1"/>
</dbReference>